<keyword evidence="1" id="KW-0472">Membrane</keyword>
<dbReference type="AlphaFoldDB" id="A0A8J8WLZ6"/>
<keyword evidence="3" id="KW-1185">Reference proteome</keyword>
<reference evidence="2" key="1">
    <citation type="submission" date="2020-07" db="EMBL/GenBank/DDBJ databases">
        <title>The High-quality genome of the commercially important snow crab, Chionoecetes opilio.</title>
        <authorList>
            <person name="Jeong J.-H."/>
            <person name="Ryu S."/>
        </authorList>
    </citation>
    <scope>NUCLEOTIDE SEQUENCE</scope>
    <source>
        <strain evidence="2">MADBK_172401_WGS</strain>
        <tissue evidence="2">Digestive gland</tissue>
    </source>
</reference>
<gene>
    <name evidence="2" type="ORF">GWK47_026615</name>
</gene>
<keyword evidence="1" id="KW-1133">Transmembrane helix</keyword>
<dbReference type="EMBL" id="JACEEZ010025913">
    <property type="protein sequence ID" value="KAG0696229.1"/>
    <property type="molecule type" value="Genomic_DNA"/>
</dbReference>
<organism evidence="2 3">
    <name type="scientific">Chionoecetes opilio</name>
    <name type="common">Atlantic snow crab</name>
    <name type="synonym">Cancer opilio</name>
    <dbReference type="NCBI Taxonomy" id="41210"/>
    <lineage>
        <taxon>Eukaryota</taxon>
        <taxon>Metazoa</taxon>
        <taxon>Ecdysozoa</taxon>
        <taxon>Arthropoda</taxon>
        <taxon>Crustacea</taxon>
        <taxon>Multicrustacea</taxon>
        <taxon>Malacostraca</taxon>
        <taxon>Eumalacostraca</taxon>
        <taxon>Eucarida</taxon>
        <taxon>Decapoda</taxon>
        <taxon>Pleocyemata</taxon>
        <taxon>Brachyura</taxon>
        <taxon>Eubrachyura</taxon>
        <taxon>Majoidea</taxon>
        <taxon>Majidae</taxon>
        <taxon>Chionoecetes</taxon>
    </lineage>
</organism>
<feature type="transmembrane region" description="Helical" evidence="1">
    <location>
        <begin position="17"/>
        <end position="37"/>
    </location>
</feature>
<comment type="caution">
    <text evidence="2">The sequence shown here is derived from an EMBL/GenBank/DDBJ whole genome shotgun (WGS) entry which is preliminary data.</text>
</comment>
<accession>A0A8J8WLZ6</accession>
<name>A0A8J8WLZ6_CHIOP</name>
<protein>
    <submittedName>
        <fullName evidence="2">Uncharacterized protein</fullName>
    </submittedName>
</protein>
<sequence length="187" mass="20519">MILSISKDNDLTISFPAGMYTLVLTAITAAAVSVLILNTTPLHDSLCNSRLWRDLPVTHRSVIFQPCAATAISPSRSSPNLSLEATNIKDRLTHAAAHQFCQVHAISQGKLFLETCIRGDGWRVYPRRAGSPLARGGVCELRHCAASQTNEIQRWEDLAITTAGRPFLPCARGTLQGLHRRRHSLPD</sequence>
<evidence type="ECO:0000313" key="3">
    <source>
        <dbReference type="Proteomes" id="UP000770661"/>
    </source>
</evidence>
<evidence type="ECO:0000313" key="2">
    <source>
        <dbReference type="EMBL" id="KAG0696229.1"/>
    </source>
</evidence>
<dbReference type="Proteomes" id="UP000770661">
    <property type="component" value="Unassembled WGS sequence"/>
</dbReference>
<keyword evidence="1" id="KW-0812">Transmembrane</keyword>
<proteinExistence type="predicted"/>
<evidence type="ECO:0000256" key="1">
    <source>
        <dbReference type="SAM" id="Phobius"/>
    </source>
</evidence>